<name>A0AAD5TWK9_9FUNG</name>
<evidence type="ECO:0000313" key="4">
    <source>
        <dbReference type="Proteomes" id="UP001211065"/>
    </source>
</evidence>
<feature type="non-terminal residue" evidence="3">
    <location>
        <position position="297"/>
    </location>
</feature>
<proteinExistence type="predicted"/>
<dbReference type="PANTHER" id="PTHR23422:SF11">
    <property type="entry name" value="DIPEPTIDYL PEPTIDASE 3"/>
    <property type="match status" value="1"/>
</dbReference>
<dbReference type="GO" id="GO:0005737">
    <property type="term" value="C:cytoplasm"/>
    <property type="evidence" value="ECO:0007669"/>
    <property type="project" value="TreeGrafter"/>
</dbReference>
<protein>
    <submittedName>
        <fullName evidence="3">Uncharacterized protein</fullName>
    </submittedName>
</protein>
<dbReference type="GO" id="GO:0008239">
    <property type="term" value="F:dipeptidyl-peptidase activity"/>
    <property type="evidence" value="ECO:0007669"/>
    <property type="project" value="TreeGrafter"/>
</dbReference>
<dbReference type="Proteomes" id="UP001211065">
    <property type="component" value="Unassembled WGS sequence"/>
</dbReference>
<keyword evidence="4" id="KW-1185">Reference proteome</keyword>
<dbReference type="Gene3D" id="3.30.540.30">
    <property type="match status" value="1"/>
</dbReference>
<keyword evidence="1" id="KW-0479">Metal-binding</keyword>
<dbReference type="EMBL" id="JADGJW010000813">
    <property type="protein sequence ID" value="KAJ3211801.1"/>
    <property type="molecule type" value="Genomic_DNA"/>
</dbReference>
<sequence length="297" mass="33927">MKVAAGQVSHQATSLVEFLLTVLSKAEDGKKLANLDTLKKKSGVTEKDWENFLLYTNQTLANCGNFRSFGDTKFIPRIAAEEFKKIVESSENHEAALKSFNALSQHIYSLEPETELLIGFPGDGYVSGYYSNNIKKEDVVFTNEFLISQNLIELNTRLNKSVKDNVNHYEIKIASAEITHEPKTYDYKGTKITVVYGDFQKEMKDIADNMEKAGEFSANEHQRKMCEEYVKSFRTGCMQAHKESQKHWIRGKFEFNHLLKIICFLDLQPHVESNIGFVETYRDPSGVRAEYEGFVAM</sequence>
<dbReference type="InterPro" id="IPR039461">
    <property type="entry name" value="Peptidase_M49"/>
</dbReference>
<gene>
    <name evidence="3" type="ORF">HK099_007922</name>
</gene>
<dbReference type="Pfam" id="PF03571">
    <property type="entry name" value="Peptidase_M49"/>
    <property type="match status" value="1"/>
</dbReference>
<organism evidence="3 4">
    <name type="scientific">Clydaea vesicula</name>
    <dbReference type="NCBI Taxonomy" id="447962"/>
    <lineage>
        <taxon>Eukaryota</taxon>
        <taxon>Fungi</taxon>
        <taxon>Fungi incertae sedis</taxon>
        <taxon>Chytridiomycota</taxon>
        <taxon>Chytridiomycota incertae sedis</taxon>
        <taxon>Chytridiomycetes</taxon>
        <taxon>Lobulomycetales</taxon>
        <taxon>Lobulomycetaceae</taxon>
        <taxon>Clydaea</taxon>
    </lineage>
</organism>
<evidence type="ECO:0000256" key="1">
    <source>
        <dbReference type="ARBA" id="ARBA00022723"/>
    </source>
</evidence>
<evidence type="ECO:0000313" key="3">
    <source>
        <dbReference type="EMBL" id="KAJ3211801.1"/>
    </source>
</evidence>
<reference evidence="3" key="1">
    <citation type="submission" date="2020-05" db="EMBL/GenBank/DDBJ databases">
        <title>Phylogenomic resolution of chytrid fungi.</title>
        <authorList>
            <person name="Stajich J.E."/>
            <person name="Amses K."/>
            <person name="Simmons R."/>
            <person name="Seto K."/>
            <person name="Myers J."/>
            <person name="Bonds A."/>
            <person name="Quandt C.A."/>
            <person name="Barry K."/>
            <person name="Liu P."/>
            <person name="Grigoriev I."/>
            <person name="Longcore J.E."/>
            <person name="James T.Y."/>
        </authorList>
    </citation>
    <scope>NUCLEOTIDE SEQUENCE</scope>
    <source>
        <strain evidence="3">JEL0476</strain>
    </source>
</reference>
<evidence type="ECO:0000256" key="2">
    <source>
        <dbReference type="ARBA" id="ARBA00022801"/>
    </source>
</evidence>
<dbReference type="GO" id="GO:0046872">
    <property type="term" value="F:metal ion binding"/>
    <property type="evidence" value="ECO:0007669"/>
    <property type="project" value="UniProtKB-KW"/>
</dbReference>
<comment type="caution">
    <text evidence="3">The sequence shown here is derived from an EMBL/GenBank/DDBJ whole genome shotgun (WGS) entry which is preliminary data.</text>
</comment>
<keyword evidence="2" id="KW-0378">Hydrolase</keyword>
<accession>A0AAD5TWK9</accession>
<dbReference type="PANTHER" id="PTHR23422">
    <property type="entry name" value="DIPEPTIDYL PEPTIDASE III-RELATED"/>
    <property type="match status" value="1"/>
</dbReference>
<dbReference type="AlphaFoldDB" id="A0AAD5TWK9"/>